<feature type="compositionally biased region" description="Low complexity" evidence="1">
    <location>
        <begin position="534"/>
        <end position="544"/>
    </location>
</feature>
<feature type="compositionally biased region" description="Pro residues" evidence="1">
    <location>
        <begin position="26"/>
        <end position="37"/>
    </location>
</feature>
<reference evidence="3" key="2">
    <citation type="submission" date="2023-05" db="EMBL/GenBank/DDBJ databases">
        <authorList>
            <consortium name="Lawrence Berkeley National Laboratory"/>
            <person name="Steindorff A."/>
            <person name="Hensen N."/>
            <person name="Bonometti L."/>
            <person name="Westerberg I."/>
            <person name="Brannstrom I.O."/>
            <person name="Guillou S."/>
            <person name="Cros-Aarteil S."/>
            <person name="Calhoun S."/>
            <person name="Haridas S."/>
            <person name="Kuo A."/>
            <person name="Mondo S."/>
            <person name="Pangilinan J."/>
            <person name="Riley R."/>
            <person name="Labutti K."/>
            <person name="Andreopoulos B."/>
            <person name="Lipzen A."/>
            <person name="Chen C."/>
            <person name="Yanf M."/>
            <person name="Daum C."/>
            <person name="Ng V."/>
            <person name="Clum A."/>
            <person name="Ohm R."/>
            <person name="Martin F."/>
            <person name="Silar P."/>
            <person name="Natvig D."/>
            <person name="Lalanne C."/>
            <person name="Gautier V."/>
            <person name="Ament-Velasquez S.L."/>
            <person name="Kruys A."/>
            <person name="Hutchinson M.I."/>
            <person name="Powell A.J."/>
            <person name="Barry K."/>
            <person name="Miller A.N."/>
            <person name="Grigoriev I.V."/>
            <person name="Debuchy R."/>
            <person name="Gladieux P."/>
            <person name="Thoren M.H."/>
            <person name="Johannesson H."/>
        </authorList>
    </citation>
    <scope>NUCLEOTIDE SEQUENCE</scope>
    <source>
        <strain evidence="3">CBS 123565</strain>
    </source>
</reference>
<proteinExistence type="predicted"/>
<feature type="compositionally biased region" description="Basic and acidic residues" evidence="1">
    <location>
        <begin position="318"/>
        <end position="328"/>
    </location>
</feature>
<comment type="caution">
    <text evidence="3">The sequence shown here is derived from an EMBL/GenBank/DDBJ whole genome shotgun (WGS) entry which is preliminary data.</text>
</comment>
<feature type="domain" description="Ysc84 actin-binding" evidence="2">
    <location>
        <begin position="260"/>
        <end position="453"/>
    </location>
</feature>
<evidence type="ECO:0000313" key="4">
    <source>
        <dbReference type="Proteomes" id="UP001304895"/>
    </source>
</evidence>
<dbReference type="CDD" id="cd11524">
    <property type="entry name" value="SYLF"/>
    <property type="match status" value="1"/>
</dbReference>
<organism evidence="3 4">
    <name type="scientific">Trichocladium antarcticum</name>
    <dbReference type="NCBI Taxonomy" id="1450529"/>
    <lineage>
        <taxon>Eukaryota</taxon>
        <taxon>Fungi</taxon>
        <taxon>Dikarya</taxon>
        <taxon>Ascomycota</taxon>
        <taxon>Pezizomycotina</taxon>
        <taxon>Sordariomycetes</taxon>
        <taxon>Sordariomycetidae</taxon>
        <taxon>Sordariales</taxon>
        <taxon>Chaetomiaceae</taxon>
        <taxon>Trichocladium</taxon>
    </lineage>
</organism>
<evidence type="ECO:0000256" key="1">
    <source>
        <dbReference type="SAM" id="MobiDB-lite"/>
    </source>
</evidence>
<accession>A0AAN6ZAR8</accession>
<dbReference type="PANTHER" id="PTHR15629:SF8">
    <property type="entry name" value="DUF500 DOMAIN PROTEIN (AFU_ORTHOLOGUE AFUA_5G07310)"/>
    <property type="match status" value="1"/>
</dbReference>
<feature type="region of interest" description="Disordered" evidence="1">
    <location>
        <begin position="177"/>
        <end position="196"/>
    </location>
</feature>
<sequence length="595" mass="61530">MNFNEKRKPVNPAAENSSAQQGQPQFFPPPPPGPPPVQTHLPQAPKHPDETPLPDYDIPAYNPTHPQFAPPPANADDDIYNATPTDEHAPKFPHFSGLHHHHEGDEDGSKKKPNKFAAFGAAFSSKVGGPVNALAHKFGAEGFFPDSLDKECEKAARILKGFCKDGIYTDVVPPATPGATTADGQPTATTAADPAKTKKPSRVLLTIPSKVIARAQGLAIFTSVRVGFQATGSTGSGILIARLPDGSGRWSPPSGIHVTSIGAGFVAGLDIYDCVVVINTREALQLFTQTRLSLGSDLAVTAGPFGAGGALEWGVPPGEKRDDKKKATEGASKPGAPASPPPPPLSADNTRFQTQPVPEEEQIEEDQRPEKNRKPSPFRDAIRKPVYSYVKSRGLFAGVQIDGTVVAERDGANARFYGQPVPVASILRGEVPAQGPPGMWPAAAKGLFDVLRGAEGWRAQQGPPASPGLVNPAAFGAAGAPAGAAGVGPSHHPPAAAAHGVTAGMQSLGLQDGAAAATAAGPSTLPPAGPTQPQPTAAATAKAAEAAHTHHPEAAGPPPPSYSEFHHPAGEDLPPAYAEDDRSRLATGDSKTGLH</sequence>
<dbReference type="InterPro" id="IPR007461">
    <property type="entry name" value="Ysc84_actin-binding"/>
</dbReference>
<reference evidence="3" key="1">
    <citation type="journal article" date="2023" name="Mol. Phylogenet. Evol.">
        <title>Genome-scale phylogeny and comparative genomics of the fungal order Sordariales.</title>
        <authorList>
            <person name="Hensen N."/>
            <person name="Bonometti L."/>
            <person name="Westerberg I."/>
            <person name="Brannstrom I.O."/>
            <person name="Guillou S."/>
            <person name="Cros-Aarteil S."/>
            <person name="Calhoun S."/>
            <person name="Haridas S."/>
            <person name="Kuo A."/>
            <person name="Mondo S."/>
            <person name="Pangilinan J."/>
            <person name="Riley R."/>
            <person name="LaButti K."/>
            <person name="Andreopoulos B."/>
            <person name="Lipzen A."/>
            <person name="Chen C."/>
            <person name="Yan M."/>
            <person name="Daum C."/>
            <person name="Ng V."/>
            <person name="Clum A."/>
            <person name="Steindorff A."/>
            <person name="Ohm R.A."/>
            <person name="Martin F."/>
            <person name="Silar P."/>
            <person name="Natvig D.O."/>
            <person name="Lalanne C."/>
            <person name="Gautier V."/>
            <person name="Ament-Velasquez S.L."/>
            <person name="Kruys A."/>
            <person name="Hutchinson M.I."/>
            <person name="Powell A.J."/>
            <person name="Barry K."/>
            <person name="Miller A.N."/>
            <person name="Grigoriev I.V."/>
            <person name="Debuchy R."/>
            <person name="Gladieux P."/>
            <person name="Hiltunen Thoren M."/>
            <person name="Johannesson H."/>
        </authorList>
    </citation>
    <scope>NUCLEOTIDE SEQUENCE</scope>
    <source>
        <strain evidence="3">CBS 123565</strain>
    </source>
</reference>
<feature type="compositionally biased region" description="Low complexity" evidence="1">
    <location>
        <begin position="513"/>
        <end position="523"/>
    </location>
</feature>
<dbReference type="EMBL" id="MU853419">
    <property type="protein sequence ID" value="KAK4132140.1"/>
    <property type="molecule type" value="Genomic_DNA"/>
</dbReference>
<keyword evidence="4" id="KW-1185">Reference proteome</keyword>
<protein>
    <recommendedName>
        <fullName evidence="2">Ysc84 actin-binding domain-containing protein</fullName>
    </recommendedName>
</protein>
<dbReference type="Proteomes" id="UP001304895">
    <property type="component" value="Unassembled WGS sequence"/>
</dbReference>
<dbReference type="InterPro" id="IPR051702">
    <property type="entry name" value="SH3_domain_YSC84-like"/>
</dbReference>
<feature type="compositionally biased region" description="Pro residues" evidence="1">
    <location>
        <begin position="524"/>
        <end position="533"/>
    </location>
</feature>
<feature type="region of interest" description="Disordered" evidence="1">
    <location>
        <begin position="513"/>
        <end position="595"/>
    </location>
</feature>
<dbReference type="GO" id="GO:0035091">
    <property type="term" value="F:phosphatidylinositol binding"/>
    <property type="evidence" value="ECO:0007669"/>
    <property type="project" value="TreeGrafter"/>
</dbReference>
<evidence type="ECO:0000313" key="3">
    <source>
        <dbReference type="EMBL" id="KAK4132140.1"/>
    </source>
</evidence>
<dbReference type="PANTHER" id="PTHR15629">
    <property type="entry name" value="SH3YL1 PROTEIN"/>
    <property type="match status" value="1"/>
</dbReference>
<evidence type="ECO:0000259" key="2">
    <source>
        <dbReference type="Pfam" id="PF04366"/>
    </source>
</evidence>
<feature type="region of interest" description="Disordered" evidence="1">
    <location>
        <begin position="309"/>
        <end position="379"/>
    </location>
</feature>
<dbReference type="AlphaFoldDB" id="A0AAN6ZAR8"/>
<feature type="compositionally biased region" description="Low complexity" evidence="1">
    <location>
        <begin position="177"/>
        <end position="194"/>
    </location>
</feature>
<gene>
    <name evidence="3" type="ORF">BT67DRAFT_426068</name>
</gene>
<feature type="region of interest" description="Disordered" evidence="1">
    <location>
        <begin position="1"/>
        <end position="113"/>
    </location>
</feature>
<dbReference type="Pfam" id="PF04366">
    <property type="entry name" value="Ysc84"/>
    <property type="match status" value="1"/>
</dbReference>
<name>A0AAN6ZAR8_9PEZI</name>